<dbReference type="EMBL" id="LAZR01000131">
    <property type="protein sequence ID" value="KKN88148.1"/>
    <property type="molecule type" value="Genomic_DNA"/>
</dbReference>
<accession>A0A0F9X948</accession>
<evidence type="ECO:0000313" key="1">
    <source>
        <dbReference type="EMBL" id="KKN88148.1"/>
    </source>
</evidence>
<proteinExistence type="predicted"/>
<sequence length="62" mass="6798">MSLVKTFTNEELIALEGYLPGCTAEITDRCLAPESGWSNGALCKRHRLFETVKILIAGEKAT</sequence>
<protein>
    <submittedName>
        <fullName evidence="1">Uncharacterized protein</fullName>
    </submittedName>
</protein>
<name>A0A0F9X948_9ZZZZ</name>
<comment type="caution">
    <text evidence="1">The sequence shown here is derived from an EMBL/GenBank/DDBJ whole genome shotgun (WGS) entry which is preliminary data.</text>
</comment>
<gene>
    <name evidence="1" type="ORF">LCGC14_0252200</name>
</gene>
<dbReference type="AlphaFoldDB" id="A0A0F9X948"/>
<reference evidence="1" key="1">
    <citation type="journal article" date="2015" name="Nature">
        <title>Complex archaea that bridge the gap between prokaryotes and eukaryotes.</title>
        <authorList>
            <person name="Spang A."/>
            <person name="Saw J.H."/>
            <person name="Jorgensen S.L."/>
            <person name="Zaremba-Niedzwiedzka K."/>
            <person name="Martijn J."/>
            <person name="Lind A.E."/>
            <person name="van Eijk R."/>
            <person name="Schleper C."/>
            <person name="Guy L."/>
            <person name="Ettema T.J."/>
        </authorList>
    </citation>
    <scope>NUCLEOTIDE SEQUENCE</scope>
</reference>
<organism evidence="1">
    <name type="scientific">marine sediment metagenome</name>
    <dbReference type="NCBI Taxonomy" id="412755"/>
    <lineage>
        <taxon>unclassified sequences</taxon>
        <taxon>metagenomes</taxon>
        <taxon>ecological metagenomes</taxon>
    </lineage>
</organism>